<proteinExistence type="predicted"/>
<evidence type="ECO:0000256" key="1">
    <source>
        <dbReference type="SAM" id="SignalP"/>
    </source>
</evidence>
<gene>
    <name evidence="2" type="primary">106090978</name>
</gene>
<dbReference type="Proteomes" id="UP000095300">
    <property type="component" value="Unassembled WGS sequence"/>
</dbReference>
<feature type="chain" id="PRO_5009326225" evidence="1">
    <location>
        <begin position="18"/>
        <end position="132"/>
    </location>
</feature>
<dbReference type="EnsemblMetazoa" id="SCAU005920-RA">
    <property type="protein sequence ID" value="SCAU005920-PA"/>
    <property type="gene ID" value="SCAU005920"/>
</dbReference>
<evidence type="ECO:0000313" key="3">
    <source>
        <dbReference type="Proteomes" id="UP000095300"/>
    </source>
</evidence>
<accession>A0A1I8P8V6</accession>
<evidence type="ECO:0000313" key="2">
    <source>
        <dbReference type="EnsemblMetazoa" id="SCAU005920-PA"/>
    </source>
</evidence>
<dbReference type="VEuPathDB" id="VectorBase:SCAU005920"/>
<feature type="signal peptide" evidence="1">
    <location>
        <begin position="1"/>
        <end position="17"/>
    </location>
</feature>
<name>A0A1I8P8V6_STOCA</name>
<protein>
    <submittedName>
        <fullName evidence="2">Uncharacterized protein</fullName>
    </submittedName>
</protein>
<keyword evidence="3" id="KW-1185">Reference proteome</keyword>
<keyword evidence="1" id="KW-0732">Signal</keyword>
<organism evidence="2 3">
    <name type="scientific">Stomoxys calcitrans</name>
    <name type="common">Stable fly</name>
    <name type="synonym">Conops calcitrans</name>
    <dbReference type="NCBI Taxonomy" id="35570"/>
    <lineage>
        <taxon>Eukaryota</taxon>
        <taxon>Metazoa</taxon>
        <taxon>Ecdysozoa</taxon>
        <taxon>Arthropoda</taxon>
        <taxon>Hexapoda</taxon>
        <taxon>Insecta</taxon>
        <taxon>Pterygota</taxon>
        <taxon>Neoptera</taxon>
        <taxon>Endopterygota</taxon>
        <taxon>Diptera</taxon>
        <taxon>Brachycera</taxon>
        <taxon>Muscomorpha</taxon>
        <taxon>Muscoidea</taxon>
        <taxon>Muscidae</taxon>
        <taxon>Stomoxys</taxon>
    </lineage>
</organism>
<dbReference type="AlphaFoldDB" id="A0A1I8P8V6"/>
<sequence>MLRIFIYIWLLKITVLASDSKGSLEIDTNISPVDKDKVTTTNRVVSQVQKIIEGIRLKTQNTYKQWTKPKKPPKFEVKSTTMRPLVNEIAENVEEGDPNGKTTKKPMTFYFYGALNRKMYEESIEPPEVIEN</sequence>
<reference evidence="2" key="1">
    <citation type="submission" date="2020-05" db="UniProtKB">
        <authorList>
            <consortium name="EnsemblMetazoa"/>
        </authorList>
    </citation>
    <scope>IDENTIFICATION</scope>
    <source>
        <strain evidence="2">USDA</strain>
    </source>
</reference>